<dbReference type="Pfam" id="PF01676">
    <property type="entry name" value="Metalloenzyme"/>
    <property type="match status" value="1"/>
</dbReference>
<dbReference type="AlphaFoldDB" id="A0A346XYU4"/>
<dbReference type="OrthoDB" id="9804453at2"/>
<dbReference type="GO" id="GO:0006096">
    <property type="term" value="P:glycolytic process"/>
    <property type="evidence" value="ECO:0007669"/>
    <property type="project" value="UniProtKB-KW"/>
</dbReference>
<gene>
    <name evidence="7" type="ORF">DVS28_a2712</name>
</gene>
<comment type="function">
    <text evidence="2">Catalyzes the interconversion of 2-phosphoglycerate and 3-phosphoglycerate.</text>
</comment>
<dbReference type="SUPFAM" id="SSF53649">
    <property type="entry name" value="Alkaline phosphatase-like"/>
    <property type="match status" value="1"/>
</dbReference>
<evidence type="ECO:0000256" key="5">
    <source>
        <dbReference type="ARBA" id="ARBA00023152"/>
    </source>
</evidence>
<dbReference type="Proteomes" id="UP000264006">
    <property type="component" value="Chromosome"/>
</dbReference>
<reference evidence="7 8" key="1">
    <citation type="submission" date="2018-09" db="EMBL/GenBank/DDBJ databases">
        <title>Complete genome sequence of Euzebya sp. DY32-46 isolated from seawater of Pacific Ocean.</title>
        <authorList>
            <person name="Xu L."/>
            <person name="Wu Y.-H."/>
            <person name="Xu X.-W."/>
        </authorList>
    </citation>
    <scope>NUCLEOTIDE SEQUENCE [LARGE SCALE GENOMIC DNA]</scope>
    <source>
        <strain evidence="7 8">DY32-46</strain>
    </source>
</reference>
<proteinExistence type="inferred from homology"/>
<dbReference type="Gene3D" id="3.40.720.10">
    <property type="entry name" value="Alkaline Phosphatase, subunit A"/>
    <property type="match status" value="2"/>
</dbReference>
<protein>
    <submittedName>
        <fullName evidence="7">2,3-bisphosphoglycerate-independent phosphoglycerate mutase, archaeal type</fullName>
    </submittedName>
</protein>
<evidence type="ECO:0000313" key="7">
    <source>
        <dbReference type="EMBL" id="AXV07391.1"/>
    </source>
</evidence>
<dbReference type="PANTHER" id="PTHR31209:SF0">
    <property type="entry name" value="METALLOENZYME DOMAIN-CONTAINING PROTEIN"/>
    <property type="match status" value="1"/>
</dbReference>
<name>A0A346XYU4_9ACTN</name>
<dbReference type="InterPro" id="IPR006124">
    <property type="entry name" value="Metalloenzyme"/>
</dbReference>
<sequence length="412" mass="43049">MIDFDRYTPLLQDGGRILLLVVDGLGGYPEADRGSELEDAHTPNLDALAARGITGLTEPAGPGITVGSGPGHLALFGYDPWRYDLGRGVLAAVGTGFPLQPGDVAARGNLAFLNDDSLVSDRRAGRISDDRAAPLTERVQQRLDADPPVAGVEVFLRHVSEHRVLLVLRGEGLDARLADMDPQDTGLAPLQARPLGSADARTASVVDAVDAAVRAALAEESDEASPDVALFRGFDGLREMPDFGERTGLRAAAIASYPMYRGVAQLVGMEVLHGPDGPPSSMADQIALARAARDTHDFLFVHYKYADAAGHDGNREAKVEALERLDVDLPALLEAADADVVVVSGDHASPAAVSGHSWHPVPTLLAGGSAGVDDVTTFGERACAGGLLGLRPTEHLLPLALGAAGRLAKYGA</sequence>
<comment type="similarity">
    <text evidence="4">Belongs to the BPG-independent phosphoglycerate mutase family. A-PGAM subfamily.</text>
</comment>
<dbReference type="PANTHER" id="PTHR31209">
    <property type="entry name" value="COFACTOR-INDEPENDENT PHOSPHOGLYCERATE MUTASE"/>
    <property type="match status" value="1"/>
</dbReference>
<dbReference type="GO" id="GO:0046872">
    <property type="term" value="F:metal ion binding"/>
    <property type="evidence" value="ECO:0007669"/>
    <property type="project" value="InterPro"/>
</dbReference>
<dbReference type="KEGG" id="euz:DVS28_a2712"/>
<keyword evidence="8" id="KW-1185">Reference proteome</keyword>
<keyword evidence="5" id="KW-0324">Glycolysis</keyword>
<dbReference type="EMBL" id="CP031165">
    <property type="protein sequence ID" value="AXV07391.1"/>
    <property type="molecule type" value="Genomic_DNA"/>
</dbReference>
<dbReference type="InterPro" id="IPR017850">
    <property type="entry name" value="Alkaline_phosphatase_core_sf"/>
</dbReference>
<dbReference type="Pfam" id="PF10143">
    <property type="entry name" value="PhosphMutase"/>
    <property type="match status" value="1"/>
</dbReference>
<dbReference type="GO" id="GO:0004619">
    <property type="term" value="F:phosphoglycerate mutase activity"/>
    <property type="evidence" value="ECO:0007669"/>
    <property type="project" value="UniProtKB-EC"/>
</dbReference>
<evidence type="ECO:0000256" key="1">
    <source>
        <dbReference type="ARBA" id="ARBA00000370"/>
    </source>
</evidence>
<evidence type="ECO:0000259" key="6">
    <source>
        <dbReference type="Pfam" id="PF01676"/>
    </source>
</evidence>
<comment type="catalytic activity">
    <reaction evidence="1">
        <text>(2R)-2-phosphoglycerate = (2R)-3-phosphoglycerate</text>
        <dbReference type="Rhea" id="RHEA:15901"/>
        <dbReference type="ChEBI" id="CHEBI:58272"/>
        <dbReference type="ChEBI" id="CHEBI:58289"/>
        <dbReference type="EC" id="5.4.2.12"/>
    </reaction>
</comment>
<dbReference type="InterPro" id="IPR004456">
    <property type="entry name" value="Pglycerate_mutase_ApgM"/>
</dbReference>
<dbReference type="CDD" id="cd16011">
    <property type="entry name" value="iPGM_like"/>
    <property type="match status" value="1"/>
</dbReference>
<dbReference type="RefSeq" id="WP_114591892.1">
    <property type="nucleotide sequence ID" value="NZ_CP031165.1"/>
</dbReference>
<evidence type="ECO:0000256" key="3">
    <source>
        <dbReference type="ARBA" id="ARBA00004921"/>
    </source>
</evidence>
<organism evidence="7 8">
    <name type="scientific">Euzebya pacifica</name>
    <dbReference type="NCBI Taxonomy" id="1608957"/>
    <lineage>
        <taxon>Bacteria</taxon>
        <taxon>Bacillati</taxon>
        <taxon>Actinomycetota</taxon>
        <taxon>Nitriliruptoria</taxon>
        <taxon>Euzebyales</taxon>
    </lineage>
</organism>
<feature type="domain" description="Metalloenzyme" evidence="6">
    <location>
        <begin position="16"/>
        <end position="388"/>
    </location>
</feature>
<accession>A0A346XYU4</accession>
<dbReference type="PIRSF" id="PIRSF006392">
    <property type="entry name" value="IPGAM_arch"/>
    <property type="match status" value="1"/>
</dbReference>
<evidence type="ECO:0000313" key="8">
    <source>
        <dbReference type="Proteomes" id="UP000264006"/>
    </source>
</evidence>
<evidence type="ECO:0000256" key="2">
    <source>
        <dbReference type="ARBA" id="ARBA00002315"/>
    </source>
</evidence>
<comment type="pathway">
    <text evidence="3">Carbohydrate degradation.</text>
</comment>
<evidence type="ECO:0000256" key="4">
    <source>
        <dbReference type="ARBA" id="ARBA00005524"/>
    </source>
</evidence>